<protein>
    <recommendedName>
        <fullName evidence="3">AlpA family transcriptional regulator</fullName>
    </recommendedName>
</protein>
<sequence>MTSTVLLVDASTHAAFAPSDILVNSKAARTMLGNISHATLHCWQHGLHHRTRNKIIPPLADFPAPVMISGRRYWRRSDLEKFISGRAKAA</sequence>
<dbReference type="AlphaFoldDB" id="A0A560I7V3"/>
<name>A0A560I7V3_9BRAD</name>
<gene>
    <name evidence="1" type="ORF">FBZ95_103357</name>
</gene>
<dbReference type="EMBL" id="VITW01000003">
    <property type="protein sequence ID" value="TWB78517.1"/>
    <property type="molecule type" value="Genomic_DNA"/>
</dbReference>
<comment type="caution">
    <text evidence="1">The sequence shown here is derived from an EMBL/GenBank/DDBJ whole genome shotgun (WGS) entry which is preliminary data.</text>
</comment>
<evidence type="ECO:0008006" key="3">
    <source>
        <dbReference type="Google" id="ProtNLM"/>
    </source>
</evidence>
<evidence type="ECO:0000313" key="1">
    <source>
        <dbReference type="EMBL" id="TWB78517.1"/>
    </source>
</evidence>
<organism evidence="1 2">
    <name type="scientific">Bradyrhizobium sacchari</name>
    <dbReference type="NCBI Taxonomy" id="1399419"/>
    <lineage>
        <taxon>Bacteria</taxon>
        <taxon>Pseudomonadati</taxon>
        <taxon>Pseudomonadota</taxon>
        <taxon>Alphaproteobacteria</taxon>
        <taxon>Hyphomicrobiales</taxon>
        <taxon>Nitrobacteraceae</taxon>
        <taxon>Bradyrhizobium</taxon>
    </lineage>
</organism>
<proteinExistence type="predicted"/>
<keyword evidence="2" id="KW-1185">Reference proteome</keyword>
<accession>A0A560I7V3</accession>
<evidence type="ECO:0000313" key="2">
    <source>
        <dbReference type="Proteomes" id="UP000315914"/>
    </source>
</evidence>
<dbReference type="Proteomes" id="UP000315914">
    <property type="component" value="Unassembled WGS sequence"/>
</dbReference>
<reference evidence="1 2" key="1">
    <citation type="submission" date="2019-06" db="EMBL/GenBank/DDBJ databases">
        <title>Genomic Encyclopedia of Type Strains, Phase IV (KMG-V): Genome sequencing to study the core and pangenomes of soil and plant-associated prokaryotes.</title>
        <authorList>
            <person name="Whitman W."/>
        </authorList>
    </citation>
    <scope>NUCLEOTIDE SEQUENCE [LARGE SCALE GENOMIC DNA]</scope>
    <source>
        <strain evidence="1 2">BR 10556</strain>
    </source>
</reference>